<reference evidence="1" key="1">
    <citation type="journal article" date="2011" name="Funct. Integr. Genomics">
        <title>Major chimpanzee-specific structural changes in sperm development-associated genes.</title>
        <authorList>
            <person name="Kim R.N."/>
            <person name="Kim D.W."/>
            <person name="Choi S.H."/>
            <person name="Chae S.H."/>
            <person name="Nam S.H."/>
            <person name="Kim D.W."/>
            <person name="Kim A."/>
            <person name="Kang A."/>
            <person name="Park K.H."/>
            <person name="Lee Y.S."/>
            <person name="Hirai M."/>
            <person name="Suzuki Y."/>
            <person name="Sugano S."/>
            <person name="Hashimoto K."/>
            <person name="Kim D.S."/>
            <person name="Park H.S."/>
        </authorList>
    </citation>
    <scope>NUCLEOTIDE SEQUENCE</scope>
    <source>
        <tissue evidence="1">Testis</tissue>
    </source>
</reference>
<proteinExistence type="evidence at transcript level"/>
<protein>
    <submittedName>
        <fullName evidence="1">ZWILCH protein</fullName>
    </submittedName>
</protein>
<evidence type="ECO:0000313" key="1">
    <source>
        <dbReference type="EMBL" id="BAK62753.1"/>
    </source>
</evidence>
<accession>G2HG95</accession>
<dbReference type="AlphaFoldDB" id="G2HG95"/>
<dbReference type="EMBL" id="AK305759">
    <property type="protein sequence ID" value="BAK62753.1"/>
    <property type="molecule type" value="mRNA"/>
</dbReference>
<organism evidence="1">
    <name type="scientific">Pan troglodytes</name>
    <name type="common">Chimpanzee</name>
    <dbReference type="NCBI Taxonomy" id="9598"/>
    <lineage>
        <taxon>Eukaryota</taxon>
        <taxon>Metazoa</taxon>
        <taxon>Chordata</taxon>
        <taxon>Craniata</taxon>
        <taxon>Vertebrata</taxon>
        <taxon>Euteleostomi</taxon>
        <taxon>Mammalia</taxon>
        <taxon>Eutheria</taxon>
        <taxon>Euarchontoglires</taxon>
        <taxon>Primates</taxon>
        <taxon>Haplorrhini</taxon>
        <taxon>Catarrhini</taxon>
        <taxon>Hominidae</taxon>
        <taxon>Pan</taxon>
    </lineage>
</organism>
<name>G2HG95_PANTR</name>
<sequence length="71" mass="8400">MLLYWPVKIASLVRFSLAPSIFATTLKMSLLKRKAYFSDCPYGEIKIKFKETNDMCRHFLMHSCIFVIRHL</sequence>